<dbReference type="EMBL" id="JANJYI010000007">
    <property type="protein sequence ID" value="KAK2643245.1"/>
    <property type="molecule type" value="Genomic_DNA"/>
</dbReference>
<dbReference type="AlphaFoldDB" id="A0AAD9WV04"/>
<name>A0AAD9WV04_9ROSI</name>
<accession>A0AAD9WV04</accession>
<protein>
    <submittedName>
        <fullName evidence="1">Uncharacterized protein</fullName>
    </submittedName>
</protein>
<organism evidence="1 2">
    <name type="scientific">Dipteronia dyeriana</name>
    <dbReference type="NCBI Taxonomy" id="168575"/>
    <lineage>
        <taxon>Eukaryota</taxon>
        <taxon>Viridiplantae</taxon>
        <taxon>Streptophyta</taxon>
        <taxon>Embryophyta</taxon>
        <taxon>Tracheophyta</taxon>
        <taxon>Spermatophyta</taxon>
        <taxon>Magnoliopsida</taxon>
        <taxon>eudicotyledons</taxon>
        <taxon>Gunneridae</taxon>
        <taxon>Pentapetalae</taxon>
        <taxon>rosids</taxon>
        <taxon>malvids</taxon>
        <taxon>Sapindales</taxon>
        <taxon>Sapindaceae</taxon>
        <taxon>Hippocastanoideae</taxon>
        <taxon>Acereae</taxon>
        <taxon>Dipteronia</taxon>
    </lineage>
</organism>
<proteinExistence type="predicted"/>
<sequence length="120" mass="13329">MEASGAEPSSFGIGVMINRDSRGHSYFIVRGEILGFMKDEQLRKHLPRMFSLIKNVSQLLELITSDSAFSLYTTICLSCTLFSDDHRDDQTDFVEEEAAGGCTEEAKTLDLGRIPFLAST</sequence>
<keyword evidence="2" id="KW-1185">Reference proteome</keyword>
<reference evidence="1" key="1">
    <citation type="journal article" date="2023" name="Plant J.">
        <title>Genome sequences and population genomics provide insights into the demographic history, inbreeding, and mutation load of two 'living fossil' tree species of Dipteronia.</title>
        <authorList>
            <person name="Feng Y."/>
            <person name="Comes H.P."/>
            <person name="Chen J."/>
            <person name="Zhu S."/>
            <person name="Lu R."/>
            <person name="Zhang X."/>
            <person name="Li P."/>
            <person name="Qiu J."/>
            <person name="Olsen K.M."/>
            <person name="Qiu Y."/>
        </authorList>
    </citation>
    <scope>NUCLEOTIDE SEQUENCE</scope>
    <source>
        <strain evidence="1">KIB01</strain>
    </source>
</reference>
<gene>
    <name evidence="1" type="ORF">Ddye_025008</name>
</gene>
<comment type="caution">
    <text evidence="1">The sequence shown here is derived from an EMBL/GenBank/DDBJ whole genome shotgun (WGS) entry which is preliminary data.</text>
</comment>
<evidence type="ECO:0000313" key="1">
    <source>
        <dbReference type="EMBL" id="KAK2643245.1"/>
    </source>
</evidence>
<evidence type="ECO:0000313" key="2">
    <source>
        <dbReference type="Proteomes" id="UP001280121"/>
    </source>
</evidence>
<dbReference type="Proteomes" id="UP001280121">
    <property type="component" value="Unassembled WGS sequence"/>
</dbReference>